<comment type="caution">
    <text evidence="1">The sequence shown here is derived from an EMBL/GenBank/DDBJ whole genome shotgun (WGS) entry which is preliminary data.</text>
</comment>
<reference evidence="1" key="1">
    <citation type="journal article" date="2020" name="mSystems">
        <title>Genome- and Community-Level Interaction Insights into Carbon Utilization and Element Cycling Functions of Hydrothermarchaeota in Hydrothermal Sediment.</title>
        <authorList>
            <person name="Zhou Z."/>
            <person name="Liu Y."/>
            <person name="Xu W."/>
            <person name="Pan J."/>
            <person name="Luo Z.H."/>
            <person name="Li M."/>
        </authorList>
    </citation>
    <scope>NUCLEOTIDE SEQUENCE [LARGE SCALE GENOMIC DNA]</scope>
    <source>
        <strain evidence="1">HyVt-93</strain>
    </source>
</reference>
<gene>
    <name evidence="1" type="ORF">ENL40_00795</name>
</gene>
<accession>A0A7C5P5P9</accession>
<protein>
    <recommendedName>
        <fullName evidence="2">Tetratricopeptide repeat protein</fullName>
    </recommendedName>
</protein>
<dbReference type="Proteomes" id="UP000886217">
    <property type="component" value="Unassembled WGS sequence"/>
</dbReference>
<dbReference type="EMBL" id="DRTU01000037">
    <property type="protein sequence ID" value="HHI00011.1"/>
    <property type="molecule type" value="Genomic_DNA"/>
</dbReference>
<evidence type="ECO:0000313" key="1">
    <source>
        <dbReference type="EMBL" id="HHI00011.1"/>
    </source>
</evidence>
<dbReference type="AlphaFoldDB" id="A0A7C5P5P9"/>
<name>A0A7C5P5P9_THELI</name>
<sequence>MMEDISDLLQKGDFSSALELALRIEDPFSRLEALSYIYQYVEESEYREAVLGRMLEIIDSFEGLLEKARALALIGYTLTITGDKKGEYFFKKAHQVVRAIDYSLWKAEGYGYLAYYMAFAGKLSDAFYYYNIAYETAQKSSEPYSKVLSFLYRLAQQILESAEKMHSFEAKEFYELAAEIYEDIKRHLSAQELKKKASLIEMALEKGSKLVSEFLERRDVDNAVFVIKYLPDEEKVLALLEIAYWLFLHDKRGLAKSIVEDAFRMAAERKIKPNDEKLEEIALKFLKIGQIEEALTVGAIISDEGIASRVFEKIALTYAKRGEKLKAITVAEAISDENIKRDVLKAIEGGKDVGHE</sequence>
<dbReference type="InterPro" id="IPR011990">
    <property type="entry name" value="TPR-like_helical_dom_sf"/>
</dbReference>
<evidence type="ECO:0008006" key="2">
    <source>
        <dbReference type="Google" id="ProtNLM"/>
    </source>
</evidence>
<organism evidence="1">
    <name type="scientific">Thermococcus litoralis</name>
    <dbReference type="NCBI Taxonomy" id="2265"/>
    <lineage>
        <taxon>Archaea</taxon>
        <taxon>Methanobacteriati</taxon>
        <taxon>Methanobacteriota</taxon>
        <taxon>Thermococci</taxon>
        <taxon>Thermococcales</taxon>
        <taxon>Thermococcaceae</taxon>
        <taxon>Thermococcus</taxon>
    </lineage>
</organism>
<proteinExistence type="predicted"/>
<dbReference type="Gene3D" id="1.25.40.10">
    <property type="entry name" value="Tetratricopeptide repeat domain"/>
    <property type="match status" value="1"/>
</dbReference>